<name>A0A5F0MVL7_CARDV</name>
<evidence type="ECO:0000256" key="1">
    <source>
        <dbReference type="SAM" id="Phobius"/>
    </source>
</evidence>
<dbReference type="Proteomes" id="UP000297938">
    <property type="component" value="Unassembled WGS sequence"/>
</dbReference>
<comment type="caution">
    <text evidence="2">The sequence shown here is derived from an EMBL/GenBank/DDBJ whole genome shotgun (WGS) entry which is preliminary data.</text>
</comment>
<keyword evidence="1" id="KW-1133">Transmembrane helix</keyword>
<protein>
    <submittedName>
        <fullName evidence="2">DUF3139 domain-containing protein</fullName>
    </submittedName>
</protein>
<evidence type="ECO:0000313" key="3">
    <source>
        <dbReference type="Proteomes" id="UP000297938"/>
    </source>
</evidence>
<accession>A0A5F0MVL7</accession>
<reference evidence="2 3" key="1">
    <citation type="journal article" date="2018" name="Int. J. Food Microbiol.">
        <title>Growth of Carnobacterium spp. isolated from chilled vacuum-packaged meat under relevant acidic conditions.</title>
        <authorList>
            <person name="Zhang P."/>
            <person name="Badoni M."/>
            <person name="Ganzle M."/>
            <person name="Yang X."/>
        </authorList>
    </citation>
    <scope>NUCLEOTIDE SEQUENCE [LARGE SCALE GENOMIC DNA]</scope>
    <source>
        <strain evidence="2 3">B2</strain>
    </source>
</reference>
<dbReference type="Pfam" id="PF11337">
    <property type="entry name" value="DUF3139"/>
    <property type="match status" value="1"/>
</dbReference>
<keyword evidence="1" id="KW-0812">Transmembrane</keyword>
<organism evidence="2 3">
    <name type="scientific">Carnobacterium divergens</name>
    <name type="common">Lactobacillus divergens</name>
    <dbReference type="NCBI Taxonomy" id="2748"/>
    <lineage>
        <taxon>Bacteria</taxon>
        <taxon>Bacillati</taxon>
        <taxon>Bacillota</taxon>
        <taxon>Bacilli</taxon>
        <taxon>Lactobacillales</taxon>
        <taxon>Carnobacteriaceae</taxon>
        <taxon>Carnobacterium</taxon>
    </lineage>
</organism>
<sequence length="120" mass="14177">MVIKKIVITLLIGLIIIFGFILVNRYKAKVQINDYMNKQGIKKEDIIIQELKKDWTLGGYNLFLVLNDDHDVYYEYHCEKNRVSFQAYYSRKVHLLEGKWGGSGLTSEEMKKLKYPQIEK</sequence>
<dbReference type="AlphaFoldDB" id="A0A5F0MVL7"/>
<evidence type="ECO:0000313" key="2">
    <source>
        <dbReference type="EMBL" id="TFJ25444.1"/>
    </source>
</evidence>
<gene>
    <name evidence="2" type="ORF">CKN69_09230</name>
</gene>
<keyword evidence="1" id="KW-0472">Membrane</keyword>
<proteinExistence type="predicted"/>
<feature type="transmembrane region" description="Helical" evidence="1">
    <location>
        <begin position="6"/>
        <end position="23"/>
    </location>
</feature>
<dbReference type="EMBL" id="NRPP01000016">
    <property type="protein sequence ID" value="TFJ25444.1"/>
    <property type="molecule type" value="Genomic_DNA"/>
</dbReference>
<dbReference type="InterPro" id="IPR021486">
    <property type="entry name" value="DUF3139"/>
</dbReference>